<evidence type="ECO:0000256" key="1">
    <source>
        <dbReference type="SAM" id="MobiDB-lite"/>
    </source>
</evidence>
<evidence type="ECO:0000313" key="3">
    <source>
        <dbReference type="Proteomes" id="UP000644756"/>
    </source>
</evidence>
<keyword evidence="3" id="KW-1185">Reference proteome</keyword>
<evidence type="ECO:0000313" key="2">
    <source>
        <dbReference type="EMBL" id="GGG15841.1"/>
    </source>
</evidence>
<dbReference type="EMBL" id="BMGR01000012">
    <property type="protein sequence ID" value="GGG15841.1"/>
    <property type="molecule type" value="Genomic_DNA"/>
</dbReference>
<organism evidence="2 3">
    <name type="scientific">Paenibacillus abyssi</name>
    <dbReference type="NCBI Taxonomy" id="1340531"/>
    <lineage>
        <taxon>Bacteria</taxon>
        <taxon>Bacillati</taxon>
        <taxon>Bacillota</taxon>
        <taxon>Bacilli</taxon>
        <taxon>Bacillales</taxon>
        <taxon>Paenibacillaceae</taxon>
        <taxon>Paenibacillus</taxon>
    </lineage>
</organism>
<reference evidence="2" key="1">
    <citation type="journal article" date="2014" name="Int. J. Syst. Evol. Microbiol.">
        <title>Complete genome sequence of Corynebacterium casei LMG S-19264T (=DSM 44701T), isolated from a smear-ripened cheese.</title>
        <authorList>
            <consortium name="US DOE Joint Genome Institute (JGI-PGF)"/>
            <person name="Walter F."/>
            <person name="Albersmeier A."/>
            <person name="Kalinowski J."/>
            <person name="Ruckert C."/>
        </authorList>
    </citation>
    <scope>NUCLEOTIDE SEQUENCE</scope>
    <source>
        <strain evidence="2">CGMCC 1.12987</strain>
    </source>
</reference>
<reference evidence="2" key="2">
    <citation type="submission" date="2020-09" db="EMBL/GenBank/DDBJ databases">
        <authorList>
            <person name="Sun Q."/>
            <person name="Zhou Y."/>
        </authorList>
    </citation>
    <scope>NUCLEOTIDE SEQUENCE</scope>
    <source>
        <strain evidence="2">CGMCC 1.12987</strain>
    </source>
</reference>
<dbReference type="Pfam" id="PF26325">
    <property type="entry name" value="YhjD"/>
    <property type="match status" value="1"/>
</dbReference>
<comment type="caution">
    <text evidence="2">The sequence shown here is derived from an EMBL/GenBank/DDBJ whole genome shotgun (WGS) entry which is preliminary data.</text>
</comment>
<dbReference type="Proteomes" id="UP000644756">
    <property type="component" value="Unassembled WGS sequence"/>
</dbReference>
<sequence>MNSAAAERRKGMPSPSPDRPPIQTTEELETLKRYVLLGIVLRILDHDIRVVGSSKMKLPRLYESILRGLQDHVLLDLAALRRQFRSSGIKIVDERRDADGLTAEYICRGYHHRFFMLWGFVRSEAERLLKNYYSK</sequence>
<gene>
    <name evidence="2" type="ORF">GCM10010916_35970</name>
</gene>
<name>A0A917G059_9BACL</name>
<feature type="region of interest" description="Disordered" evidence="1">
    <location>
        <begin position="1"/>
        <end position="23"/>
    </location>
</feature>
<dbReference type="AlphaFoldDB" id="A0A917G059"/>
<dbReference type="RefSeq" id="WP_229725413.1">
    <property type="nucleotide sequence ID" value="NZ_BMGR01000012.1"/>
</dbReference>
<dbReference type="InterPro" id="IPR058600">
    <property type="entry name" value="YhjD-like"/>
</dbReference>
<feature type="compositionally biased region" description="Basic and acidic residues" evidence="1">
    <location>
        <begin position="1"/>
        <end position="10"/>
    </location>
</feature>
<proteinExistence type="predicted"/>
<protein>
    <submittedName>
        <fullName evidence="2">Uncharacterized protein</fullName>
    </submittedName>
</protein>
<accession>A0A917G059</accession>